<dbReference type="GeneID" id="6757711"/>
<dbReference type="InterPro" id="IPR003961">
    <property type="entry name" value="FN3_dom"/>
</dbReference>
<dbReference type="AlphaFoldDB" id="B3S8B4"/>
<dbReference type="RefSeq" id="XP_002116499.1">
    <property type="nucleotide sequence ID" value="XM_002116463.1"/>
</dbReference>
<dbReference type="SUPFAM" id="SSF49265">
    <property type="entry name" value="Fibronectin type III"/>
    <property type="match status" value="1"/>
</dbReference>
<accession>B3S8B4</accession>
<feature type="domain" description="Fibronectin type-III" evidence="1">
    <location>
        <begin position="94"/>
        <end position="197"/>
    </location>
</feature>
<dbReference type="InParanoid" id="B3S8B4"/>
<organism evidence="2 3">
    <name type="scientific">Trichoplax adhaerens</name>
    <name type="common">Trichoplax reptans</name>
    <dbReference type="NCBI Taxonomy" id="10228"/>
    <lineage>
        <taxon>Eukaryota</taxon>
        <taxon>Metazoa</taxon>
        <taxon>Placozoa</taxon>
        <taxon>Uniplacotomia</taxon>
        <taxon>Trichoplacea</taxon>
        <taxon>Trichoplacidae</taxon>
        <taxon>Trichoplax</taxon>
    </lineage>
</organism>
<evidence type="ECO:0000313" key="2">
    <source>
        <dbReference type="EMBL" id="EDV21169.1"/>
    </source>
</evidence>
<evidence type="ECO:0000313" key="3">
    <source>
        <dbReference type="Proteomes" id="UP000009022"/>
    </source>
</evidence>
<dbReference type="InterPro" id="IPR036116">
    <property type="entry name" value="FN3_sf"/>
</dbReference>
<dbReference type="Gene3D" id="2.60.40.10">
    <property type="entry name" value="Immunoglobulins"/>
    <property type="match status" value="1"/>
</dbReference>
<dbReference type="InterPro" id="IPR013783">
    <property type="entry name" value="Ig-like_fold"/>
</dbReference>
<gene>
    <name evidence="2" type="ORF">TRIADDRAFT_60477</name>
</gene>
<dbReference type="HOGENOM" id="CLU_1322429_0_0_1"/>
<dbReference type="PROSITE" id="PS50853">
    <property type="entry name" value="FN3"/>
    <property type="match status" value="1"/>
</dbReference>
<dbReference type="CDD" id="cd00063">
    <property type="entry name" value="FN3"/>
    <property type="match status" value="1"/>
</dbReference>
<name>B3S8B4_TRIAD</name>
<sequence>MPIPPQNCQTIIDLNQKSVTLTCSKHNRCYYGSSYSYYFYLGRRDSNTQIQKFSLNGKRTKVIQFSQLNAKVNYYWYASKRFATLYLCKQIYYIEDNLEAAKNLKVKIDCTRITFTWDPPAVDSSCQPFLQYGIYYRIYSASGNTDWKYACNKTSHTQCQITLDGRKIGSTLVYQVLASTIDNRHHSTSAFYRTWPNMLCKPYKLDHM</sequence>
<dbReference type="KEGG" id="tad:TRIADDRAFT_60477"/>
<proteinExistence type="predicted"/>
<dbReference type="CTD" id="6757711"/>
<evidence type="ECO:0000259" key="1">
    <source>
        <dbReference type="PROSITE" id="PS50853"/>
    </source>
</evidence>
<dbReference type="Proteomes" id="UP000009022">
    <property type="component" value="Unassembled WGS sequence"/>
</dbReference>
<dbReference type="EMBL" id="DS985255">
    <property type="protein sequence ID" value="EDV21169.1"/>
    <property type="molecule type" value="Genomic_DNA"/>
</dbReference>
<protein>
    <recommendedName>
        <fullName evidence="1">Fibronectin type-III domain-containing protein</fullName>
    </recommendedName>
</protein>
<dbReference type="PhylomeDB" id="B3S8B4"/>
<keyword evidence="3" id="KW-1185">Reference proteome</keyword>
<reference evidence="2 3" key="1">
    <citation type="journal article" date="2008" name="Nature">
        <title>The Trichoplax genome and the nature of placozoans.</title>
        <authorList>
            <person name="Srivastava M."/>
            <person name="Begovic E."/>
            <person name="Chapman J."/>
            <person name="Putnam N.H."/>
            <person name="Hellsten U."/>
            <person name="Kawashima T."/>
            <person name="Kuo A."/>
            <person name="Mitros T."/>
            <person name="Salamov A."/>
            <person name="Carpenter M.L."/>
            <person name="Signorovitch A.Y."/>
            <person name="Moreno M.A."/>
            <person name="Kamm K."/>
            <person name="Grimwood J."/>
            <person name="Schmutz J."/>
            <person name="Shapiro H."/>
            <person name="Grigoriev I.V."/>
            <person name="Buss L.W."/>
            <person name="Schierwater B."/>
            <person name="Dellaporta S.L."/>
            <person name="Rokhsar D.S."/>
        </authorList>
    </citation>
    <scope>NUCLEOTIDE SEQUENCE [LARGE SCALE GENOMIC DNA]</scope>
    <source>
        <strain evidence="2 3">Grell-BS-1999</strain>
    </source>
</reference>